<gene>
    <name evidence="1" type="ORF">LP422_04015</name>
</gene>
<organism evidence="1 2">
    <name type="scientific">Janibacter limosus</name>
    <dbReference type="NCBI Taxonomy" id="53458"/>
    <lineage>
        <taxon>Bacteria</taxon>
        <taxon>Bacillati</taxon>
        <taxon>Actinomycetota</taxon>
        <taxon>Actinomycetes</taxon>
        <taxon>Micrococcales</taxon>
        <taxon>Intrasporangiaceae</taxon>
        <taxon>Janibacter</taxon>
    </lineage>
</organism>
<name>A0AC61U5Q4_9MICO</name>
<dbReference type="Proteomes" id="UP001059663">
    <property type="component" value="Chromosome"/>
</dbReference>
<evidence type="ECO:0000313" key="1">
    <source>
        <dbReference type="EMBL" id="UUZ45369.1"/>
    </source>
</evidence>
<dbReference type="EMBL" id="CP087977">
    <property type="protein sequence ID" value="UUZ45369.1"/>
    <property type="molecule type" value="Genomic_DNA"/>
</dbReference>
<accession>A0AC61U5Q4</accession>
<protein>
    <submittedName>
        <fullName evidence="1">HAD-IA family hydrolase</fullName>
    </submittedName>
</protein>
<proteinExistence type="predicted"/>
<reference evidence="1" key="1">
    <citation type="submission" date="2021-11" db="EMBL/GenBank/DDBJ databases">
        <title>Study of the species diversity of bacterial strains isolated from a unique natural object - Shulgan-Tash cave (Bashkiria).</title>
        <authorList>
            <person name="Sazanova A.L."/>
            <person name="Chirak E.R."/>
            <person name="Safronova V.I."/>
        </authorList>
    </citation>
    <scope>NUCLEOTIDE SEQUENCE</scope>
    <source>
        <strain evidence="1">P1</strain>
    </source>
</reference>
<sequence length="200" mass="20974">MLTAPISAAFGALGADAGLAPDEALRVLATHGGARAALSEHETGRLDDEGFEDAFAAALVEAGGIVEPRGLLAAPATHMDLDEPMIELVRQARAAGVPVALVSNSLGRDCYARVDLDELFDVTVISAQVGVRKPSREIYRIACERLGVDPTECVLVDDLEHNLVGAARLGIGGVLHRTADETVPRIREVLSLPAPTPTAR</sequence>
<evidence type="ECO:0000313" key="2">
    <source>
        <dbReference type="Proteomes" id="UP001059663"/>
    </source>
</evidence>
<keyword evidence="1" id="KW-0378">Hydrolase</keyword>